<dbReference type="Pfam" id="PF00512">
    <property type="entry name" value="HisKA"/>
    <property type="match status" value="1"/>
</dbReference>
<comment type="catalytic activity">
    <reaction evidence="1">
        <text>ATP + protein L-histidine = ADP + protein N-phospho-L-histidine.</text>
        <dbReference type="EC" id="2.7.13.3"/>
    </reaction>
</comment>
<dbReference type="SMART" id="SM00065">
    <property type="entry name" value="GAF"/>
    <property type="match status" value="1"/>
</dbReference>
<dbReference type="Gene3D" id="1.10.287.130">
    <property type="match status" value="1"/>
</dbReference>
<dbReference type="SUPFAM" id="SSF55785">
    <property type="entry name" value="PYP-like sensor domain (PAS domain)"/>
    <property type="match status" value="2"/>
</dbReference>
<keyword evidence="6 14" id="KW-0812">Transmembrane</keyword>
<dbReference type="SMART" id="SM00388">
    <property type="entry name" value="HisKA"/>
    <property type="match status" value="1"/>
</dbReference>
<feature type="domain" description="Histidine kinase" evidence="15">
    <location>
        <begin position="565"/>
        <end position="783"/>
    </location>
</feature>
<gene>
    <name evidence="18" type="ORF">AACH06_01205</name>
</gene>
<dbReference type="PANTHER" id="PTHR43547">
    <property type="entry name" value="TWO-COMPONENT HISTIDINE KINASE"/>
    <property type="match status" value="1"/>
</dbReference>
<evidence type="ECO:0000259" key="17">
    <source>
        <dbReference type="PROSITE" id="PS50113"/>
    </source>
</evidence>
<dbReference type="InterPro" id="IPR036890">
    <property type="entry name" value="HATPase_C_sf"/>
</dbReference>
<dbReference type="InterPro" id="IPR003594">
    <property type="entry name" value="HATPase_dom"/>
</dbReference>
<dbReference type="InterPro" id="IPR000014">
    <property type="entry name" value="PAS"/>
</dbReference>
<keyword evidence="7" id="KW-0547">Nucleotide-binding</keyword>
<dbReference type="CDD" id="cd17580">
    <property type="entry name" value="REC_2_DhkD-like"/>
    <property type="match status" value="1"/>
</dbReference>
<dbReference type="InterPro" id="IPR035965">
    <property type="entry name" value="PAS-like_dom_sf"/>
</dbReference>
<dbReference type="InterPro" id="IPR001789">
    <property type="entry name" value="Sig_transdc_resp-reg_receiver"/>
</dbReference>
<evidence type="ECO:0000256" key="12">
    <source>
        <dbReference type="ARBA" id="ARBA00023136"/>
    </source>
</evidence>
<dbReference type="InterPro" id="IPR003018">
    <property type="entry name" value="GAF"/>
</dbReference>
<dbReference type="PROSITE" id="PS50113">
    <property type="entry name" value="PAC"/>
    <property type="match status" value="1"/>
</dbReference>
<dbReference type="InterPro" id="IPR029016">
    <property type="entry name" value="GAF-like_dom_sf"/>
</dbReference>
<feature type="domain" description="Response regulatory" evidence="16">
    <location>
        <begin position="804"/>
        <end position="917"/>
    </location>
</feature>
<dbReference type="InterPro" id="IPR038318">
    <property type="entry name" value="KdpD_sf"/>
</dbReference>
<dbReference type="PRINTS" id="PR00344">
    <property type="entry name" value="BCTRLSENSOR"/>
</dbReference>
<dbReference type="CDD" id="cd00082">
    <property type="entry name" value="HisKA"/>
    <property type="match status" value="1"/>
</dbReference>
<evidence type="ECO:0000313" key="19">
    <source>
        <dbReference type="Proteomes" id="UP001371218"/>
    </source>
</evidence>
<dbReference type="PROSITE" id="PS50109">
    <property type="entry name" value="HIS_KIN"/>
    <property type="match status" value="1"/>
</dbReference>
<dbReference type="InterPro" id="IPR013656">
    <property type="entry name" value="PAS_4"/>
</dbReference>
<dbReference type="Pfam" id="PF13426">
    <property type="entry name" value="PAS_9"/>
    <property type="match status" value="1"/>
</dbReference>
<feature type="domain" description="PAC" evidence="17">
    <location>
        <begin position="196"/>
        <end position="247"/>
    </location>
</feature>
<keyword evidence="9 18" id="KW-0067">ATP-binding</keyword>
<dbReference type="Gene3D" id="2.10.70.100">
    <property type="match status" value="1"/>
</dbReference>
<protein>
    <recommendedName>
        <fullName evidence="3">histidine kinase</fullName>
        <ecNumber evidence="3">2.7.13.3</ecNumber>
    </recommendedName>
</protein>
<dbReference type="SUPFAM" id="SSF52172">
    <property type="entry name" value="CheY-like"/>
    <property type="match status" value="1"/>
</dbReference>
<keyword evidence="10 14" id="KW-1133">Transmembrane helix</keyword>
<feature type="transmembrane region" description="Helical" evidence="14">
    <location>
        <begin position="12"/>
        <end position="31"/>
    </location>
</feature>
<dbReference type="SUPFAM" id="SSF55874">
    <property type="entry name" value="ATPase domain of HSP90 chaperone/DNA topoisomerase II/histidine kinase"/>
    <property type="match status" value="1"/>
</dbReference>
<evidence type="ECO:0000256" key="6">
    <source>
        <dbReference type="ARBA" id="ARBA00022692"/>
    </source>
</evidence>
<dbReference type="InterPro" id="IPR036097">
    <property type="entry name" value="HisK_dim/P_sf"/>
</dbReference>
<evidence type="ECO:0000256" key="8">
    <source>
        <dbReference type="ARBA" id="ARBA00022777"/>
    </source>
</evidence>
<dbReference type="Pfam" id="PF00072">
    <property type="entry name" value="Response_reg"/>
    <property type="match status" value="1"/>
</dbReference>
<dbReference type="SMART" id="SM00448">
    <property type="entry name" value="REC"/>
    <property type="match status" value="1"/>
</dbReference>
<organism evidence="18 19">
    <name type="scientific">Ideonella lacteola</name>
    <dbReference type="NCBI Taxonomy" id="2984193"/>
    <lineage>
        <taxon>Bacteria</taxon>
        <taxon>Pseudomonadati</taxon>
        <taxon>Pseudomonadota</taxon>
        <taxon>Betaproteobacteria</taxon>
        <taxon>Burkholderiales</taxon>
        <taxon>Sphaerotilaceae</taxon>
        <taxon>Ideonella</taxon>
    </lineage>
</organism>
<dbReference type="Pfam" id="PF02518">
    <property type="entry name" value="HATPase_c"/>
    <property type="match status" value="1"/>
</dbReference>
<accession>A0ABU9BHK1</accession>
<evidence type="ECO:0000256" key="5">
    <source>
        <dbReference type="ARBA" id="ARBA00022679"/>
    </source>
</evidence>
<dbReference type="InterPro" id="IPR003661">
    <property type="entry name" value="HisK_dim/P_dom"/>
</dbReference>
<name>A0ABU9BHK1_9BURK</name>
<proteinExistence type="predicted"/>
<sequence length="917" mass="99850">MPVRRFSLSSMRGYIVAVLVTLLAFALQWMLRPWLGQREPYIAFLPAVALAAAVGGRGPGLLPLAGGIISAAMWLPLVGGDGASANPADWLTLLLFCAFGAMLSELGSSMRRTGARAFAAEERLVMAIQGTGIGVFDIDLVAELAYVSPALARLVSLPVSSSAVPLADWLARTPPDLLAQSRRYLVEKFRARSRGYEREVRVLQADGTPLWLLLRVHITWSEDRAVRLRGACVDITERKAIDSQLTHAKAELSQQVDDLDQLHELGTHLLDAATLREQLQMILVTVAHFHGCGRGLVSLLDPTDHLLKLETSIGLGPEAVFRLGSMPMGEGASGVACAQRERVVVADIEEDERFAAYRDLARREGFRGVHSTPLLSQRGEVLGAITVHLDHPREPTERERALADICARKAAVFCERARAQAALEESQGRFRAVLETSAVPFIVLSPMHDDQGQIVNFRWNYMNRAAAQALQRQPDELLGHPMTDVLPQRWTAGQAFQNYVAVARDGITREFEARTKLHGHNGWVHCIASPMRGSVAVWFNDITDRKKHEELLRDADRRKDEFLATLAHELRNPLAPIRQAARLSSSAEATEAQKRWSQEVIERQVQHMALLLDDLLDVSRITRGVLSLRKTRTELAAVVASAVETAKPAIDAMAHELVVELPAVPVYLEADPLRIAQVIANLLTNAAKYTDRGGHVRLVAQRQGTDILIDVCDDGIGIAEGALPEVFRMFSQLHSSAERSSAGLGIGLALSKGLVELHGGSIAVRSAGAGAGSTFTVRLPIGEAAPAVAPAVSQPSSPVSAPRRVLIADDNRDAADSLAALLQLDGHETRLSFDGNEALQVWQQFDPDICLFDIGMPGRNGYELARAIRGHPGGCRPLLIAITGWGQESDRQLAIEAGFNHHLTKPVDPQRLVALFG</sequence>
<dbReference type="Proteomes" id="UP001371218">
    <property type="component" value="Unassembled WGS sequence"/>
</dbReference>
<dbReference type="Gene3D" id="3.30.450.20">
    <property type="entry name" value="PAS domain"/>
    <property type="match status" value="2"/>
</dbReference>
<evidence type="ECO:0000259" key="15">
    <source>
        <dbReference type="PROSITE" id="PS50109"/>
    </source>
</evidence>
<evidence type="ECO:0000256" key="1">
    <source>
        <dbReference type="ARBA" id="ARBA00000085"/>
    </source>
</evidence>
<keyword evidence="8" id="KW-0418">Kinase</keyword>
<dbReference type="InterPro" id="IPR011006">
    <property type="entry name" value="CheY-like_superfamily"/>
</dbReference>
<keyword evidence="11" id="KW-0902">Two-component regulatory system</keyword>
<keyword evidence="19" id="KW-1185">Reference proteome</keyword>
<dbReference type="Pfam" id="PF13493">
    <property type="entry name" value="DUF4118"/>
    <property type="match status" value="1"/>
</dbReference>
<dbReference type="RefSeq" id="WP_341423761.1">
    <property type="nucleotide sequence ID" value="NZ_JBBUTG010000001.1"/>
</dbReference>
<dbReference type="SUPFAM" id="SSF55781">
    <property type="entry name" value="GAF domain-like"/>
    <property type="match status" value="1"/>
</dbReference>
<comment type="caution">
    <text evidence="18">The sequence shown here is derived from an EMBL/GenBank/DDBJ whole genome shotgun (WGS) entry which is preliminary data.</text>
</comment>
<keyword evidence="5" id="KW-0808">Transferase</keyword>
<dbReference type="Gene3D" id="1.20.120.620">
    <property type="entry name" value="Backbone structure of the membrane domain of e. Coli histidine kinase receptor kdpd"/>
    <property type="match status" value="1"/>
</dbReference>
<dbReference type="Pfam" id="PF08448">
    <property type="entry name" value="PAS_4"/>
    <property type="match status" value="1"/>
</dbReference>
<dbReference type="SMART" id="SM00091">
    <property type="entry name" value="PAS"/>
    <property type="match status" value="2"/>
</dbReference>
<dbReference type="PROSITE" id="PS50110">
    <property type="entry name" value="RESPONSE_REGULATORY"/>
    <property type="match status" value="1"/>
</dbReference>
<evidence type="ECO:0000256" key="3">
    <source>
        <dbReference type="ARBA" id="ARBA00012438"/>
    </source>
</evidence>
<dbReference type="GO" id="GO:0005524">
    <property type="term" value="F:ATP binding"/>
    <property type="evidence" value="ECO:0007669"/>
    <property type="project" value="UniProtKB-KW"/>
</dbReference>
<evidence type="ECO:0000256" key="14">
    <source>
        <dbReference type="SAM" id="Phobius"/>
    </source>
</evidence>
<dbReference type="Pfam" id="PF01590">
    <property type="entry name" value="GAF"/>
    <property type="match status" value="1"/>
</dbReference>
<feature type="modified residue" description="4-aspartylphosphate" evidence="13">
    <location>
        <position position="853"/>
    </location>
</feature>
<evidence type="ECO:0000256" key="11">
    <source>
        <dbReference type="ARBA" id="ARBA00023012"/>
    </source>
</evidence>
<evidence type="ECO:0000259" key="16">
    <source>
        <dbReference type="PROSITE" id="PS50110"/>
    </source>
</evidence>
<dbReference type="SUPFAM" id="SSF47384">
    <property type="entry name" value="Homodimeric domain of signal transducing histidine kinase"/>
    <property type="match status" value="1"/>
</dbReference>
<evidence type="ECO:0000256" key="9">
    <source>
        <dbReference type="ARBA" id="ARBA00022840"/>
    </source>
</evidence>
<dbReference type="InterPro" id="IPR025201">
    <property type="entry name" value="KdpD_TM"/>
</dbReference>
<evidence type="ECO:0000256" key="4">
    <source>
        <dbReference type="ARBA" id="ARBA00022553"/>
    </source>
</evidence>
<dbReference type="PANTHER" id="PTHR43547:SF2">
    <property type="entry name" value="HYBRID SIGNAL TRANSDUCTION HISTIDINE KINASE C"/>
    <property type="match status" value="1"/>
</dbReference>
<evidence type="ECO:0000256" key="13">
    <source>
        <dbReference type="PROSITE-ProRule" id="PRU00169"/>
    </source>
</evidence>
<dbReference type="CDD" id="cd00130">
    <property type="entry name" value="PAS"/>
    <property type="match status" value="2"/>
</dbReference>
<dbReference type="Gene3D" id="3.30.450.40">
    <property type="match status" value="1"/>
</dbReference>
<dbReference type="SMART" id="SM00387">
    <property type="entry name" value="HATPase_c"/>
    <property type="match status" value="1"/>
</dbReference>
<dbReference type="EC" id="2.7.13.3" evidence="3"/>
<dbReference type="NCBIfam" id="TIGR00229">
    <property type="entry name" value="sensory_box"/>
    <property type="match status" value="1"/>
</dbReference>
<dbReference type="InterPro" id="IPR000700">
    <property type="entry name" value="PAS-assoc_C"/>
</dbReference>
<dbReference type="Gene3D" id="3.40.50.2300">
    <property type="match status" value="1"/>
</dbReference>
<comment type="subcellular location">
    <subcellularLocation>
        <location evidence="2">Membrane</location>
        <topology evidence="2">Multi-pass membrane protein</topology>
    </subcellularLocation>
</comment>
<keyword evidence="12 14" id="KW-0472">Membrane</keyword>
<dbReference type="InterPro" id="IPR004358">
    <property type="entry name" value="Sig_transdc_His_kin-like_C"/>
</dbReference>
<evidence type="ECO:0000313" key="18">
    <source>
        <dbReference type="EMBL" id="MEK8029423.1"/>
    </source>
</evidence>
<evidence type="ECO:0000256" key="2">
    <source>
        <dbReference type="ARBA" id="ARBA00004141"/>
    </source>
</evidence>
<dbReference type="Gene3D" id="3.30.565.10">
    <property type="entry name" value="Histidine kinase-like ATPase, C-terminal domain"/>
    <property type="match status" value="1"/>
</dbReference>
<reference evidence="18 19" key="1">
    <citation type="submission" date="2024-04" db="EMBL/GenBank/DDBJ databases">
        <title>Novel species of the genus Ideonella isolated from streams.</title>
        <authorList>
            <person name="Lu H."/>
        </authorList>
    </citation>
    <scope>NUCLEOTIDE SEQUENCE [LARGE SCALE GENOMIC DNA]</scope>
    <source>
        <strain evidence="18 19">DXS29W</strain>
    </source>
</reference>
<dbReference type="EMBL" id="JBBUTG010000001">
    <property type="protein sequence ID" value="MEK8029423.1"/>
    <property type="molecule type" value="Genomic_DNA"/>
</dbReference>
<evidence type="ECO:0000256" key="7">
    <source>
        <dbReference type="ARBA" id="ARBA00022741"/>
    </source>
</evidence>
<dbReference type="InterPro" id="IPR005467">
    <property type="entry name" value="His_kinase_dom"/>
</dbReference>
<keyword evidence="4 13" id="KW-0597">Phosphoprotein</keyword>
<evidence type="ECO:0000256" key="10">
    <source>
        <dbReference type="ARBA" id="ARBA00022989"/>
    </source>
</evidence>